<keyword evidence="3" id="KW-0808">Transferase</keyword>
<evidence type="ECO:0000256" key="4">
    <source>
        <dbReference type="ARBA" id="ARBA00022741"/>
    </source>
</evidence>
<dbReference type="RefSeq" id="WP_133350939.1">
    <property type="nucleotide sequence ID" value="NZ_SMZQ01000009.1"/>
</dbReference>
<evidence type="ECO:0000256" key="7">
    <source>
        <dbReference type="PROSITE-ProRule" id="PRU10141"/>
    </source>
</evidence>
<dbReference type="AlphaFoldDB" id="A0A4R5XTB7"/>
<dbReference type="PANTHER" id="PTHR43289:SF6">
    <property type="entry name" value="SERINE_THREONINE-PROTEIN KINASE NEKL-3"/>
    <property type="match status" value="1"/>
</dbReference>
<keyword evidence="5 10" id="KW-0418">Kinase</keyword>
<dbReference type="OrthoDB" id="3778994at2"/>
<dbReference type="InterPro" id="IPR017441">
    <property type="entry name" value="Protein_kinase_ATP_BS"/>
</dbReference>
<dbReference type="GO" id="GO:0005524">
    <property type="term" value="F:ATP binding"/>
    <property type="evidence" value="ECO:0007669"/>
    <property type="project" value="UniProtKB-UniRule"/>
</dbReference>
<gene>
    <name evidence="10" type="ORF">E2R57_16760</name>
</gene>
<evidence type="ECO:0000256" key="8">
    <source>
        <dbReference type="SAM" id="MobiDB-lite"/>
    </source>
</evidence>
<evidence type="ECO:0000259" key="9">
    <source>
        <dbReference type="PROSITE" id="PS50011"/>
    </source>
</evidence>
<evidence type="ECO:0000256" key="3">
    <source>
        <dbReference type="ARBA" id="ARBA00022679"/>
    </source>
</evidence>
<name>A0A4R5XTB7_9MICC</name>
<keyword evidence="4 7" id="KW-0547">Nucleotide-binding</keyword>
<dbReference type="Proteomes" id="UP000294621">
    <property type="component" value="Unassembled WGS sequence"/>
</dbReference>
<evidence type="ECO:0000256" key="1">
    <source>
        <dbReference type="ARBA" id="ARBA00012513"/>
    </source>
</evidence>
<dbReference type="PROSITE" id="PS00107">
    <property type="entry name" value="PROTEIN_KINASE_ATP"/>
    <property type="match status" value="1"/>
</dbReference>
<dbReference type="InterPro" id="IPR008266">
    <property type="entry name" value="Tyr_kinase_AS"/>
</dbReference>
<dbReference type="InterPro" id="IPR011009">
    <property type="entry name" value="Kinase-like_dom_sf"/>
</dbReference>
<comment type="caution">
    <text evidence="10">The sequence shown here is derived from an EMBL/GenBank/DDBJ whole genome shotgun (WGS) entry which is preliminary data.</text>
</comment>
<dbReference type="PROSITE" id="PS00109">
    <property type="entry name" value="PROTEIN_KINASE_TYR"/>
    <property type="match status" value="1"/>
</dbReference>
<dbReference type="PANTHER" id="PTHR43289">
    <property type="entry name" value="MITOGEN-ACTIVATED PROTEIN KINASE KINASE KINASE 20-RELATED"/>
    <property type="match status" value="1"/>
</dbReference>
<dbReference type="Gene3D" id="3.30.200.20">
    <property type="entry name" value="Phosphorylase Kinase, domain 1"/>
    <property type="match status" value="1"/>
</dbReference>
<dbReference type="EC" id="2.7.11.1" evidence="1"/>
<dbReference type="EMBL" id="SMZQ01000009">
    <property type="protein sequence ID" value="TDL34146.1"/>
    <property type="molecule type" value="Genomic_DNA"/>
</dbReference>
<dbReference type="PROSITE" id="PS50011">
    <property type="entry name" value="PROTEIN_KINASE_DOM"/>
    <property type="match status" value="1"/>
</dbReference>
<accession>A0A4R5XTB7</accession>
<dbReference type="STRING" id="683150.G205_18944"/>
<evidence type="ECO:0000313" key="10">
    <source>
        <dbReference type="EMBL" id="TDL34146.1"/>
    </source>
</evidence>
<feature type="binding site" evidence="7">
    <location>
        <position position="41"/>
    </location>
    <ligand>
        <name>ATP</name>
        <dbReference type="ChEBI" id="CHEBI:30616"/>
    </ligand>
</feature>
<evidence type="ECO:0000313" key="11">
    <source>
        <dbReference type="Proteomes" id="UP000294621"/>
    </source>
</evidence>
<keyword evidence="2 10" id="KW-0723">Serine/threonine-protein kinase</keyword>
<feature type="domain" description="Protein kinase" evidence="9">
    <location>
        <begin position="12"/>
        <end position="307"/>
    </location>
</feature>
<evidence type="ECO:0000256" key="6">
    <source>
        <dbReference type="ARBA" id="ARBA00022840"/>
    </source>
</evidence>
<evidence type="ECO:0000256" key="2">
    <source>
        <dbReference type="ARBA" id="ARBA00022527"/>
    </source>
</evidence>
<reference evidence="10 11" key="1">
    <citation type="submission" date="2019-03" db="EMBL/GenBank/DDBJ databases">
        <title>Genome Sequencing and Assembly of Various Microbes Isolated from Partially Reclaimed Soil and Acid Mine Drainage (AMD) Site.</title>
        <authorList>
            <person name="Steinbock B."/>
            <person name="Bechtold R."/>
            <person name="Sevigny J.L."/>
            <person name="Thomas D."/>
            <person name="Cuthill L.R."/>
            <person name="Aveiro Johannsen E.J."/>
            <person name="Thomas K."/>
            <person name="Ghosh A."/>
        </authorList>
    </citation>
    <scope>NUCLEOTIDE SEQUENCE [LARGE SCALE GENOMIC DNA]</scope>
    <source>
        <strain evidence="10 11">S-A1</strain>
    </source>
</reference>
<dbReference type="GO" id="GO:0004674">
    <property type="term" value="F:protein serine/threonine kinase activity"/>
    <property type="evidence" value="ECO:0007669"/>
    <property type="project" value="UniProtKB-KW"/>
</dbReference>
<protein>
    <recommendedName>
        <fullName evidence="1">non-specific serine/threonine protein kinase</fullName>
        <ecNumber evidence="1">2.7.11.1</ecNumber>
    </recommendedName>
</protein>
<sequence>MDETTAPLVPGYTTGRLLGCGGSATVWLGTDHQTGREFALKCFRPARGSRRGSGGRSEEAGQGDAAQENAAQKDAVQEDNAAQEAAVQREIRILSVLDHQHLTTAHHAVRFDSSSGGGTALVLDYAPGGSLAQIVAARGRLGVGETVTVVTPIAQALSYLHGKGFTHSDVSPGNVLFTSQGKPLLSDVGIARILGDPGHGQAFGTPGFLDPAPVDAVRAGLQPERDVYSLAAVGWYCLTGAAPPATTERPPLSLLVPDVPEELAAVLEAGLNEDRRLRPTAAALAAAVYRSAPPRPVDLAASVHPTVLPELVTRRHVPPSSGWHRIIRPSRLKEKLDGWNRRKLAARWVKGRAAGPRLPFPATATAPAVHDKHAVHGKHAAPRGMPGRRLRRLVMPAAGAAALAVAWWMAAAPAGPLTPEPGSTAGAPAETVAGAGKAAAGADAVREARQHAAAPDPAVAVAGLAALRDHAFASGRLELLDEVNAKGSPAAAADARTAGRLRGPGHVLAGFASLLSDVVTEGASGGRAVVGATSATSAYEEKDRAGTVLASGAASAGQRLRLVLVSVDGRWRISEILPGS</sequence>
<dbReference type="Gene3D" id="1.10.510.10">
    <property type="entry name" value="Transferase(Phosphotransferase) domain 1"/>
    <property type="match status" value="1"/>
</dbReference>
<evidence type="ECO:0000256" key="5">
    <source>
        <dbReference type="ARBA" id="ARBA00022777"/>
    </source>
</evidence>
<dbReference type="Pfam" id="PF00069">
    <property type="entry name" value="Pkinase"/>
    <property type="match status" value="1"/>
</dbReference>
<dbReference type="CDD" id="cd14014">
    <property type="entry name" value="STKc_PknB_like"/>
    <property type="match status" value="1"/>
</dbReference>
<organism evidence="10 11">
    <name type="scientific">Arthrobacter nitrophenolicus</name>
    <dbReference type="NCBI Taxonomy" id="683150"/>
    <lineage>
        <taxon>Bacteria</taxon>
        <taxon>Bacillati</taxon>
        <taxon>Actinomycetota</taxon>
        <taxon>Actinomycetes</taxon>
        <taxon>Micrococcales</taxon>
        <taxon>Micrococcaceae</taxon>
        <taxon>Arthrobacter</taxon>
    </lineage>
</organism>
<feature type="region of interest" description="Disordered" evidence="8">
    <location>
        <begin position="47"/>
        <end position="82"/>
    </location>
</feature>
<dbReference type="SUPFAM" id="SSF56112">
    <property type="entry name" value="Protein kinase-like (PK-like)"/>
    <property type="match status" value="1"/>
</dbReference>
<proteinExistence type="predicted"/>
<keyword evidence="6 7" id="KW-0067">ATP-binding</keyword>
<dbReference type="InterPro" id="IPR000719">
    <property type="entry name" value="Prot_kinase_dom"/>
</dbReference>